<dbReference type="Proteomes" id="UP000037035">
    <property type="component" value="Unassembled WGS sequence"/>
</dbReference>
<proteinExistence type="predicted"/>
<name>A0A0L6UJE0_9BASI</name>
<accession>A0A0L6UJE0</accession>
<comment type="caution">
    <text evidence="2">The sequence shown here is derived from an EMBL/GenBank/DDBJ whole genome shotgun (WGS) entry which is preliminary data.</text>
</comment>
<organism evidence="2 3">
    <name type="scientific">Puccinia sorghi</name>
    <dbReference type="NCBI Taxonomy" id="27349"/>
    <lineage>
        <taxon>Eukaryota</taxon>
        <taxon>Fungi</taxon>
        <taxon>Dikarya</taxon>
        <taxon>Basidiomycota</taxon>
        <taxon>Pucciniomycotina</taxon>
        <taxon>Pucciniomycetes</taxon>
        <taxon>Pucciniales</taxon>
        <taxon>Pucciniaceae</taxon>
        <taxon>Puccinia</taxon>
    </lineage>
</organism>
<evidence type="ECO:0000313" key="3">
    <source>
        <dbReference type="Proteomes" id="UP000037035"/>
    </source>
</evidence>
<sequence length="110" mass="11910">MAKHICMQRMGDALVCKLIQVLLGVVPCGIGFLPSGIDQPTCPGYKSWHQPKSCLAEPKMLANIESILIKVVPTNLHSLQHCPDSTAPASTLFLRPPAAQPLCRPDKTKP</sequence>
<protein>
    <submittedName>
        <fullName evidence="2">Putative signal peptide protein</fullName>
    </submittedName>
</protein>
<feature type="chain" id="PRO_5005567505" evidence="1">
    <location>
        <begin position="25"/>
        <end position="110"/>
    </location>
</feature>
<keyword evidence="1" id="KW-0732">Signal</keyword>
<gene>
    <name evidence="2" type="ORF">VP01_5504g1</name>
</gene>
<dbReference type="AlphaFoldDB" id="A0A0L6UJE0"/>
<dbReference type="VEuPathDB" id="FungiDB:VP01_5504g1"/>
<dbReference type="EMBL" id="LAVV01010725">
    <property type="protein sequence ID" value="KNZ48659.1"/>
    <property type="molecule type" value="Genomic_DNA"/>
</dbReference>
<evidence type="ECO:0000256" key="1">
    <source>
        <dbReference type="SAM" id="SignalP"/>
    </source>
</evidence>
<evidence type="ECO:0000313" key="2">
    <source>
        <dbReference type="EMBL" id="KNZ48659.1"/>
    </source>
</evidence>
<keyword evidence="3" id="KW-1185">Reference proteome</keyword>
<feature type="signal peptide" evidence="1">
    <location>
        <begin position="1"/>
        <end position="24"/>
    </location>
</feature>
<reference evidence="2 3" key="1">
    <citation type="submission" date="2015-08" db="EMBL/GenBank/DDBJ databases">
        <title>Next Generation Sequencing and Analysis of the Genome of Puccinia sorghi L Schw, the Causal Agent of Maize Common Rust.</title>
        <authorList>
            <person name="Rochi L."/>
            <person name="Burguener G."/>
            <person name="Darino M."/>
            <person name="Turjanski A."/>
            <person name="Kreff E."/>
            <person name="Dieguez M.J."/>
            <person name="Sacco F."/>
        </authorList>
    </citation>
    <scope>NUCLEOTIDE SEQUENCE [LARGE SCALE GENOMIC DNA]</scope>
    <source>
        <strain evidence="2 3">RO10H11247</strain>
    </source>
</reference>